<dbReference type="Proteomes" id="UP000092124">
    <property type="component" value="Unassembled WGS sequence"/>
</dbReference>
<evidence type="ECO:0000313" key="1">
    <source>
        <dbReference type="EMBL" id="OBS60366.1"/>
    </source>
</evidence>
<evidence type="ECO:0000313" key="2">
    <source>
        <dbReference type="Proteomes" id="UP000092124"/>
    </source>
</evidence>
<feature type="non-terminal residue" evidence="1">
    <location>
        <position position="144"/>
    </location>
</feature>
<dbReference type="OrthoDB" id="9806270at2759"/>
<organism evidence="1 2">
    <name type="scientific">Neotoma lepida</name>
    <name type="common">Desert woodrat</name>
    <dbReference type="NCBI Taxonomy" id="56216"/>
    <lineage>
        <taxon>Eukaryota</taxon>
        <taxon>Metazoa</taxon>
        <taxon>Chordata</taxon>
        <taxon>Craniata</taxon>
        <taxon>Vertebrata</taxon>
        <taxon>Euteleostomi</taxon>
        <taxon>Mammalia</taxon>
        <taxon>Eutheria</taxon>
        <taxon>Euarchontoglires</taxon>
        <taxon>Glires</taxon>
        <taxon>Rodentia</taxon>
        <taxon>Myomorpha</taxon>
        <taxon>Muroidea</taxon>
        <taxon>Cricetidae</taxon>
        <taxon>Neotominae</taxon>
        <taxon>Neotoma</taxon>
    </lineage>
</organism>
<keyword evidence="2" id="KW-1185">Reference proteome</keyword>
<name>A0A1A6G2E9_NEOLE</name>
<gene>
    <name evidence="1" type="ORF">A6R68_08518</name>
</gene>
<accession>A0A1A6G2E9</accession>
<proteinExistence type="predicted"/>
<sequence>MNFKYEIIQFQRGEVCSIVCSWAAFSSQTVRVNFCAEKSSKHLQRPPGESYLHLCHPSPHHQGLTLPPHLPLPHHLVLPYLPLFSPPHTLRGVPRGPSDFSSDSGPGVAPPSVLTPLQLFSDNHHLYVPFSTTDPYNWKNQNPP</sequence>
<protein>
    <submittedName>
        <fullName evidence="1">Uncharacterized protein</fullName>
    </submittedName>
</protein>
<reference evidence="1 2" key="1">
    <citation type="submission" date="2016-06" db="EMBL/GenBank/DDBJ databases">
        <title>The Draft Genome Sequence and Annotation of the Desert Woodrat Neotoma lepida.</title>
        <authorList>
            <person name="Campbell M."/>
            <person name="Oakeson K.F."/>
            <person name="Yandell M."/>
            <person name="Halpert J.R."/>
            <person name="Dearing D."/>
        </authorList>
    </citation>
    <scope>NUCLEOTIDE SEQUENCE [LARGE SCALE GENOMIC DNA]</scope>
    <source>
        <strain evidence="1">417</strain>
        <tissue evidence="1">Liver</tissue>
    </source>
</reference>
<dbReference type="AlphaFoldDB" id="A0A1A6G2E9"/>
<comment type="caution">
    <text evidence="1">The sequence shown here is derived from an EMBL/GenBank/DDBJ whole genome shotgun (WGS) entry which is preliminary data.</text>
</comment>
<dbReference type="EMBL" id="LZPO01107902">
    <property type="protein sequence ID" value="OBS60366.1"/>
    <property type="molecule type" value="Genomic_DNA"/>
</dbReference>